<dbReference type="SUPFAM" id="SSF51182">
    <property type="entry name" value="RmlC-like cupins"/>
    <property type="match status" value="1"/>
</dbReference>
<evidence type="ECO:0000313" key="3">
    <source>
        <dbReference type="EMBL" id="SFD93052.1"/>
    </source>
</evidence>
<dbReference type="PANTHER" id="PTHR35848:SF6">
    <property type="entry name" value="CUPIN TYPE-2 DOMAIN-CONTAINING PROTEIN"/>
    <property type="match status" value="1"/>
</dbReference>
<evidence type="ECO:0000313" key="4">
    <source>
        <dbReference type="Proteomes" id="UP000198589"/>
    </source>
</evidence>
<evidence type="ECO:0000259" key="2">
    <source>
        <dbReference type="Pfam" id="PF07883"/>
    </source>
</evidence>
<keyword evidence="4" id="KW-1185">Reference proteome</keyword>
<dbReference type="Pfam" id="PF07883">
    <property type="entry name" value="Cupin_2"/>
    <property type="match status" value="1"/>
</dbReference>
<proteinExistence type="predicted"/>
<dbReference type="InterPro" id="IPR013096">
    <property type="entry name" value="Cupin_2"/>
</dbReference>
<gene>
    <name evidence="3" type="ORF">SAMN05216574_101334</name>
</gene>
<name>A0A1I1WD85_9ACTN</name>
<keyword evidence="1" id="KW-0479">Metal-binding</keyword>
<organism evidence="3 4">
    <name type="scientific">Blastococcus tunisiensis</name>
    <dbReference type="NCBI Taxonomy" id="1798228"/>
    <lineage>
        <taxon>Bacteria</taxon>
        <taxon>Bacillati</taxon>
        <taxon>Actinomycetota</taxon>
        <taxon>Actinomycetes</taxon>
        <taxon>Geodermatophilales</taxon>
        <taxon>Geodermatophilaceae</taxon>
        <taxon>Blastococcus</taxon>
    </lineage>
</organism>
<protein>
    <submittedName>
        <fullName evidence="3">Cupin domain-containing protein</fullName>
    </submittedName>
</protein>
<accession>A0A1I1WD85</accession>
<dbReference type="RefSeq" id="WP_092195199.1">
    <property type="nucleotide sequence ID" value="NZ_FOND01000001.1"/>
</dbReference>
<dbReference type="InterPro" id="IPR011051">
    <property type="entry name" value="RmlC_Cupin_sf"/>
</dbReference>
<dbReference type="InterPro" id="IPR014710">
    <property type="entry name" value="RmlC-like_jellyroll"/>
</dbReference>
<dbReference type="EMBL" id="FOND01000001">
    <property type="protein sequence ID" value="SFD93052.1"/>
    <property type="molecule type" value="Genomic_DNA"/>
</dbReference>
<feature type="domain" description="Cupin type-2" evidence="2">
    <location>
        <begin position="44"/>
        <end position="110"/>
    </location>
</feature>
<dbReference type="AlphaFoldDB" id="A0A1I1WD85"/>
<reference evidence="4" key="1">
    <citation type="submission" date="2016-10" db="EMBL/GenBank/DDBJ databases">
        <authorList>
            <person name="Varghese N."/>
            <person name="Submissions S."/>
        </authorList>
    </citation>
    <scope>NUCLEOTIDE SEQUENCE [LARGE SCALE GENOMIC DNA]</scope>
    <source>
        <strain evidence="4">DSM 46838</strain>
    </source>
</reference>
<evidence type="ECO:0000256" key="1">
    <source>
        <dbReference type="ARBA" id="ARBA00022723"/>
    </source>
</evidence>
<dbReference type="Gene3D" id="2.60.120.10">
    <property type="entry name" value="Jelly Rolls"/>
    <property type="match status" value="1"/>
</dbReference>
<dbReference type="OrthoDB" id="9798709at2"/>
<dbReference type="GO" id="GO:0046872">
    <property type="term" value="F:metal ion binding"/>
    <property type="evidence" value="ECO:0007669"/>
    <property type="project" value="UniProtKB-KW"/>
</dbReference>
<dbReference type="Proteomes" id="UP000198589">
    <property type="component" value="Unassembled WGS sequence"/>
</dbReference>
<dbReference type="STRING" id="1798228.SAMN05216574_101334"/>
<dbReference type="InterPro" id="IPR051610">
    <property type="entry name" value="GPI/OXD"/>
</dbReference>
<sequence>MDPVIRHVADVEPEVWHDPVRGHVSFQVVFSQDRTATSAVYTGRAELPPGGWVGRHRHPQPEVYHVLEGSGVVVLDGVEHPVAAGSAVFVPGDAEHGLRNTGDGALRLVYAFATDSAEDVVYRFSDEE</sequence>
<dbReference type="PANTHER" id="PTHR35848">
    <property type="entry name" value="OXALATE-BINDING PROTEIN"/>
    <property type="match status" value="1"/>
</dbReference>